<dbReference type="UniPathway" id="UPA00219"/>
<keyword evidence="8 14" id="KW-0067">ATP-binding</keyword>
<evidence type="ECO:0000313" key="20">
    <source>
        <dbReference type="Proteomes" id="UP000295937"/>
    </source>
</evidence>
<feature type="transmembrane region" description="Helical" evidence="15">
    <location>
        <begin position="21"/>
        <end position="46"/>
    </location>
</feature>
<evidence type="ECO:0000259" key="17">
    <source>
        <dbReference type="Pfam" id="PF02875"/>
    </source>
</evidence>
<dbReference type="NCBIfam" id="TIGR01082">
    <property type="entry name" value="murC"/>
    <property type="match status" value="1"/>
</dbReference>
<dbReference type="GO" id="GO:0008360">
    <property type="term" value="P:regulation of cell shape"/>
    <property type="evidence" value="ECO:0007669"/>
    <property type="project" value="UniProtKB-KW"/>
</dbReference>
<dbReference type="PANTHER" id="PTHR43445">
    <property type="entry name" value="UDP-N-ACETYLMURAMATE--L-ALANINE LIGASE-RELATED"/>
    <property type="match status" value="1"/>
</dbReference>
<evidence type="ECO:0000256" key="7">
    <source>
        <dbReference type="ARBA" id="ARBA00022741"/>
    </source>
</evidence>
<evidence type="ECO:0000256" key="3">
    <source>
        <dbReference type="ARBA" id="ARBA00012211"/>
    </source>
</evidence>
<protein>
    <recommendedName>
        <fullName evidence="3 14">UDP-N-acetylmuramate--L-alanine ligase</fullName>
        <ecNumber evidence="3 14">6.3.2.8</ecNumber>
    </recommendedName>
    <alternativeName>
        <fullName evidence="14">UDP-N-acetylmuramoyl-L-alanine synthetase</fullName>
    </alternativeName>
</protein>
<evidence type="ECO:0000256" key="11">
    <source>
        <dbReference type="ARBA" id="ARBA00023306"/>
    </source>
</evidence>
<dbReference type="Pfam" id="PF02875">
    <property type="entry name" value="Mur_ligase_C"/>
    <property type="match status" value="1"/>
</dbReference>
<organism evidence="19 20">
    <name type="scientific">Candidatus Pantoea edessiphila</name>
    <dbReference type="NCBI Taxonomy" id="2044610"/>
    <lineage>
        <taxon>Bacteria</taxon>
        <taxon>Pseudomonadati</taxon>
        <taxon>Pseudomonadota</taxon>
        <taxon>Gammaproteobacteria</taxon>
        <taxon>Enterobacterales</taxon>
        <taxon>Erwiniaceae</taxon>
        <taxon>Pantoea</taxon>
    </lineage>
</organism>
<comment type="catalytic activity">
    <reaction evidence="13 14">
        <text>UDP-N-acetyl-alpha-D-muramate + L-alanine + ATP = UDP-N-acetyl-alpha-D-muramoyl-L-alanine + ADP + phosphate + H(+)</text>
        <dbReference type="Rhea" id="RHEA:23372"/>
        <dbReference type="ChEBI" id="CHEBI:15378"/>
        <dbReference type="ChEBI" id="CHEBI:30616"/>
        <dbReference type="ChEBI" id="CHEBI:43474"/>
        <dbReference type="ChEBI" id="CHEBI:57972"/>
        <dbReference type="ChEBI" id="CHEBI:70757"/>
        <dbReference type="ChEBI" id="CHEBI:83898"/>
        <dbReference type="ChEBI" id="CHEBI:456216"/>
        <dbReference type="EC" id="6.3.2.8"/>
    </reaction>
</comment>
<keyword evidence="6 14" id="KW-0132">Cell division</keyword>
<gene>
    <name evidence="14" type="primary">murC</name>
    <name evidence="19" type="ORF">CRV09_01995</name>
</gene>
<name>A0A2P5T230_9GAMM</name>
<dbReference type="AlphaFoldDB" id="A0A2P5T230"/>
<evidence type="ECO:0000256" key="10">
    <source>
        <dbReference type="ARBA" id="ARBA00022984"/>
    </source>
</evidence>
<dbReference type="Gene3D" id="3.90.190.20">
    <property type="entry name" value="Mur ligase, C-terminal domain"/>
    <property type="match status" value="1"/>
</dbReference>
<keyword evidence="5 14" id="KW-0436">Ligase</keyword>
<dbReference type="GO" id="GO:0051301">
    <property type="term" value="P:cell division"/>
    <property type="evidence" value="ECO:0007669"/>
    <property type="project" value="UniProtKB-KW"/>
</dbReference>
<keyword evidence="4 14" id="KW-0963">Cytoplasm</keyword>
<dbReference type="SUPFAM" id="SSF51984">
    <property type="entry name" value="MurCD N-terminal domain"/>
    <property type="match status" value="1"/>
</dbReference>
<dbReference type="InterPro" id="IPR013221">
    <property type="entry name" value="Mur_ligase_cen"/>
</dbReference>
<comment type="caution">
    <text evidence="19">The sequence shown here is derived from an EMBL/GenBank/DDBJ whole genome shotgun (WGS) entry which is preliminary data.</text>
</comment>
<feature type="domain" description="Mur ligase N-terminal catalytic" evidence="16">
    <location>
        <begin position="21"/>
        <end position="120"/>
    </location>
</feature>
<dbReference type="GO" id="GO:0009252">
    <property type="term" value="P:peptidoglycan biosynthetic process"/>
    <property type="evidence" value="ECO:0007669"/>
    <property type="project" value="UniProtKB-UniRule"/>
</dbReference>
<dbReference type="RefSeq" id="WP_136132489.1">
    <property type="nucleotide sequence ID" value="NZ_PDKR01000002.1"/>
</dbReference>
<keyword evidence="9 14" id="KW-0133">Cell shape</keyword>
<evidence type="ECO:0000313" key="19">
    <source>
        <dbReference type="EMBL" id="PPI88651.1"/>
    </source>
</evidence>
<dbReference type="HAMAP" id="MF_00046">
    <property type="entry name" value="MurC"/>
    <property type="match status" value="1"/>
</dbReference>
<dbReference type="Gene3D" id="3.40.1190.10">
    <property type="entry name" value="Mur-like, catalytic domain"/>
    <property type="match status" value="1"/>
</dbReference>
<dbReference type="PANTHER" id="PTHR43445:SF3">
    <property type="entry name" value="UDP-N-ACETYLMURAMATE--L-ALANINE LIGASE"/>
    <property type="match status" value="1"/>
</dbReference>
<dbReference type="GO" id="GO:0071555">
    <property type="term" value="P:cell wall organization"/>
    <property type="evidence" value="ECO:0007669"/>
    <property type="project" value="UniProtKB-KW"/>
</dbReference>
<keyword evidence="7 14" id="KW-0547">Nucleotide-binding</keyword>
<sequence>MDKIKLLKVNYTIPKMNQIRHIHLIGIGGCGMGGIAEILINLGYYVSGSDIVSNLITQNLSQLGAKIYLNHYPENINNANVIVVSSAISHNNSELISARKKNIPIINRAEMLAELMRFRYGIAISGTHGKTTTTAILSTIYINSGLDPTFINAEIVNIKGTQAHLGSSNYFITEADESDASFLYLKPIVAIITNIECDHMDTYKGKLENLKKTFINFLHNLPFYGYTVICIDDMVIRNLIPYINRKIITYGFSEDADLIIKNYVQHGHKSYFKLKIKNYLCLKIVLNIPGHHNALNAAAAIAVAYEEGINEEHIVNSLKSFKGTKRRFEILGKFPTQPINGNIGNAILIDDYGHHPTEIDVTIKSIRSGWPKRKLIMLFQPHRYTRTRDMLNDFAYVLSKVDILLMLDVYSAGEMIISGADSDSLCNIIRSYGKRNPILIKEHNLISKTIASFISGNDVILTQGAGNIGNIAINLANFKLIPTD</sequence>
<dbReference type="Pfam" id="PF01225">
    <property type="entry name" value="Mur_ligase"/>
    <property type="match status" value="1"/>
</dbReference>
<keyword evidence="15" id="KW-0472">Membrane</keyword>
<dbReference type="InterPro" id="IPR000713">
    <property type="entry name" value="Mur_ligase_N"/>
</dbReference>
<dbReference type="SUPFAM" id="SSF53623">
    <property type="entry name" value="MurD-like peptide ligases, catalytic domain"/>
    <property type="match status" value="1"/>
</dbReference>
<dbReference type="GO" id="GO:0005524">
    <property type="term" value="F:ATP binding"/>
    <property type="evidence" value="ECO:0007669"/>
    <property type="project" value="UniProtKB-UniRule"/>
</dbReference>
<feature type="binding site" evidence="14">
    <location>
        <begin position="126"/>
        <end position="132"/>
    </location>
    <ligand>
        <name>ATP</name>
        <dbReference type="ChEBI" id="CHEBI:30616"/>
    </ligand>
</feature>
<dbReference type="GO" id="GO:0008763">
    <property type="term" value="F:UDP-N-acetylmuramate-L-alanine ligase activity"/>
    <property type="evidence" value="ECO:0007669"/>
    <property type="project" value="UniProtKB-UniRule"/>
</dbReference>
<evidence type="ECO:0000256" key="4">
    <source>
        <dbReference type="ARBA" id="ARBA00022490"/>
    </source>
</evidence>
<evidence type="ECO:0000256" key="8">
    <source>
        <dbReference type="ARBA" id="ARBA00022840"/>
    </source>
</evidence>
<evidence type="ECO:0000256" key="12">
    <source>
        <dbReference type="ARBA" id="ARBA00023316"/>
    </source>
</evidence>
<keyword evidence="11 14" id="KW-0131">Cell cycle</keyword>
<comment type="similarity">
    <text evidence="14">Belongs to the MurCDEF family.</text>
</comment>
<dbReference type="OrthoDB" id="9804126at2"/>
<keyword evidence="15" id="KW-0812">Transmembrane</keyword>
<feature type="domain" description="Mur ligase C-terminal" evidence="17">
    <location>
        <begin position="344"/>
        <end position="466"/>
    </location>
</feature>
<dbReference type="InterPro" id="IPR036565">
    <property type="entry name" value="Mur-like_cat_sf"/>
</dbReference>
<evidence type="ECO:0000256" key="1">
    <source>
        <dbReference type="ARBA" id="ARBA00004496"/>
    </source>
</evidence>
<dbReference type="InterPro" id="IPR036615">
    <property type="entry name" value="Mur_ligase_C_dom_sf"/>
</dbReference>
<feature type="domain" description="Mur ligase central" evidence="18">
    <location>
        <begin position="124"/>
        <end position="304"/>
    </location>
</feature>
<proteinExistence type="inferred from homology"/>
<accession>A0A2P5T230</accession>
<evidence type="ECO:0000256" key="15">
    <source>
        <dbReference type="SAM" id="Phobius"/>
    </source>
</evidence>
<dbReference type="EC" id="6.3.2.8" evidence="3 14"/>
<comment type="subcellular location">
    <subcellularLocation>
        <location evidence="1 14">Cytoplasm</location>
    </subcellularLocation>
</comment>
<dbReference type="InterPro" id="IPR005758">
    <property type="entry name" value="UDP-N-AcMur_Ala_ligase_MurC"/>
</dbReference>
<dbReference type="InterPro" id="IPR004101">
    <property type="entry name" value="Mur_ligase_C"/>
</dbReference>
<evidence type="ECO:0000256" key="9">
    <source>
        <dbReference type="ARBA" id="ARBA00022960"/>
    </source>
</evidence>
<keyword evidence="15" id="KW-1133">Transmembrane helix</keyword>
<evidence type="ECO:0000259" key="18">
    <source>
        <dbReference type="Pfam" id="PF08245"/>
    </source>
</evidence>
<comment type="function">
    <text evidence="14">Cell wall formation.</text>
</comment>
<dbReference type="Proteomes" id="UP000295937">
    <property type="component" value="Unassembled WGS sequence"/>
</dbReference>
<comment type="pathway">
    <text evidence="2 14">Cell wall biogenesis; peptidoglycan biosynthesis.</text>
</comment>
<evidence type="ECO:0000256" key="5">
    <source>
        <dbReference type="ARBA" id="ARBA00022598"/>
    </source>
</evidence>
<dbReference type="EMBL" id="PDKR01000002">
    <property type="protein sequence ID" value="PPI88651.1"/>
    <property type="molecule type" value="Genomic_DNA"/>
</dbReference>
<evidence type="ECO:0000259" key="16">
    <source>
        <dbReference type="Pfam" id="PF01225"/>
    </source>
</evidence>
<keyword evidence="10 14" id="KW-0573">Peptidoglycan synthesis</keyword>
<dbReference type="InterPro" id="IPR050061">
    <property type="entry name" value="MurCDEF_pg_biosynth"/>
</dbReference>
<dbReference type="SUPFAM" id="SSF53244">
    <property type="entry name" value="MurD-like peptide ligases, peptide-binding domain"/>
    <property type="match status" value="1"/>
</dbReference>
<dbReference type="Gene3D" id="3.40.50.720">
    <property type="entry name" value="NAD(P)-binding Rossmann-like Domain"/>
    <property type="match status" value="1"/>
</dbReference>
<reference evidence="19 20" key="1">
    <citation type="journal article" date="2018" name="Genome Biol. Evol.">
        <title>Cladogenesis and Genomic Streamlining in Extracellular Endosymbionts of Tropical Stink Bugs.</title>
        <authorList>
            <person name="Otero-Bravo A."/>
            <person name="Goffredi S."/>
            <person name="Sabree Z.L."/>
        </authorList>
    </citation>
    <scope>NUCLEOTIDE SEQUENCE [LARGE SCALE GENOMIC DNA]</scope>
    <source>
        <strain evidence="19 20">SoEO</strain>
    </source>
</reference>
<evidence type="ECO:0000256" key="13">
    <source>
        <dbReference type="ARBA" id="ARBA00047833"/>
    </source>
</evidence>
<evidence type="ECO:0000256" key="2">
    <source>
        <dbReference type="ARBA" id="ARBA00004752"/>
    </source>
</evidence>
<keyword evidence="12 14" id="KW-0961">Cell wall biogenesis/degradation</keyword>
<dbReference type="GO" id="GO:0005737">
    <property type="term" value="C:cytoplasm"/>
    <property type="evidence" value="ECO:0007669"/>
    <property type="project" value="UniProtKB-SubCell"/>
</dbReference>
<evidence type="ECO:0000256" key="6">
    <source>
        <dbReference type="ARBA" id="ARBA00022618"/>
    </source>
</evidence>
<dbReference type="FunFam" id="3.40.1190.10:FF:000001">
    <property type="entry name" value="UDP-N-acetylmuramate--L-alanine ligase"/>
    <property type="match status" value="1"/>
</dbReference>
<evidence type="ECO:0000256" key="14">
    <source>
        <dbReference type="HAMAP-Rule" id="MF_00046"/>
    </source>
</evidence>
<dbReference type="Pfam" id="PF08245">
    <property type="entry name" value="Mur_ligase_M"/>
    <property type="match status" value="1"/>
</dbReference>